<dbReference type="Proteomes" id="UP000297149">
    <property type="component" value="Chromosome"/>
</dbReference>
<evidence type="ECO:0000313" key="2">
    <source>
        <dbReference type="Proteomes" id="UP000297149"/>
    </source>
</evidence>
<dbReference type="RefSeq" id="WP_168185279.1">
    <property type="nucleotide sequence ID" value="NZ_CP039396.1"/>
</dbReference>
<proteinExistence type="predicted"/>
<accession>A0A4P7W2I4</accession>
<dbReference type="EMBL" id="CP039396">
    <property type="protein sequence ID" value="QCD42159.1"/>
    <property type="molecule type" value="Genomic_DNA"/>
</dbReference>
<keyword evidence="2" id="KW-1185">Reference proteome</keyword>
<dbReference type="AlphaFoldDB" id="A0A4P7W2I4"/>
<dbReference type="Gene3D" id="2.60.40.10">
    <property type="entry name" value="Immunoglobulins"/>
    <property type="match status" value="1"/>
</dbReference>
<evidence type="ECO:0000313" key="1">
    <source>
        <dbReference type="EMBL" id="QCD42159.1"/>
    </source>
</evidence>
<reference evidence="2" key="1">
    <citation type="submission" date="2019-02" db="EMBL/GenBank/DDBJ databases">
        <title>Isolation and identification of novel species under the genus Muribaculum.</title>
        <authorList>
            <person name="Miyake S."/>
            <person name="Ding Y."/>
            <person name="Low A."/>
            <person name="Soh M."/>
            <person name="Seedorf H."/>
        </authorList>
    </citation>
    <scope>NUCLEOTIDE SEQUENCE [LARGE SCALE GENOMIC DNA]</scope>
    <source>
        <strain evidence="2">H5</strain>
    </source>
</reference>
<organism evidence="1 2">
    <name type="scientific">Duncaniella dubosii</name>
    <dbReference type="NCBI Taxonomy" id="2518971"/>
    <lineage>
        <taxon>Bacteria</taxon>
        <taxon>Pseudomonadati</taxon>
        <taxon>Bacteroidota</taxon>
        <taxon>Bacteroidia</taxon>
        <taxon>Bacteroidales</taxon>
        <taxon>Muribaculaceae</taxon>
        <taxon>Duncaniella</taxon>
    </lineage>
</organism>
<gene>
    <name evidence="1" type="ORF">E7747_07660</name>
</gene>
<dbReference type="InterPro" id="IPR013783">
    <property type="entry name" value="Ig-like_fold"/>
</dbReference>
<protein>
    <recommendedName>
        <fullName evidence="3">Ig-like domain-containing protein</fullName>
    </recommendedName>
</protein>
<dbReference type="KEGG" id="ddb:E7747_07660"/>
<name>A0A4P7W2I4_9BACT</name>
<sequence>MKSGTYVANIMSPAGDLFQEYASQTAGTSVLPSFEDTTSPYYRPELNFLLTNSRSEGAVTPADMEYYIGDDRILFGSDGLSSGLQAGGTLNTDYAGVFKKITPGSGNIYHGLQILRNLPELTGWASIVINMVAVVNPPNSTVADRIRASYPIPISQRSGDSAKVTIASPDNFAITEKGGSCRLTAKVLKGGAVDSGWTFKWYKMDVSDSSSSLTPGWIQIATGESLTVAEADVQTSAMYRVEAEKNGEKISDMASVMDTSDPYDIEPYPVPEDETIDEDTNGNSQVVYTPKLVTRKSKSPIPGTQFLFIMTDFAGNILNPATKDKAVSSFTVTRADCVQGNDISLTIIAV</sequence>
<evidence type="ECO:0008006" key="3">
    <source>
        <dbReference type="Google" id="ProtNLM"/>
    </source>
</evidence>